<proteinExistence type="predicted"/>
<dbReference type="EMBL" id="FUKQ01000011">
    <property type="protein sequence ID" value="SJN22183.1"/>
    <property type="molecule type" value="Genomic_DNA"/>
</dbReference>
<dbReference type="STRING" id="1255658.FM114_03185"/>
<evidence type="ECO:0000313" key="2">
    <source>
        <dbReference type="Proteomes" id="UP000188342"/>
    </source>
</evidence>
<dbReference type="Proteomes" id="UP000188342">
    <property type="component" value="Unassembled WGS sequence"/>
</dbReference>
<organism evidence="1 2">
    <name type="scientific">Luteococcus japonicus LSP_Lj1</name>
    <dbReference type="NCBI Taxonomy" id="1255658"/>
    <lineage>
        <taxon>Bacteria</taxon>
        <taxon>Bacillati</taxon>
        <taxon>Actinomycetota</taxon>
        <taxon>Actinomycetes</taxon>
        <taxon>Propionibacteriales</taxon>
        <taxon>Propionibacteriaceae</taxon>
        <taxon>Luteococcus</taxon>
    </lineage>
</organism>
<gene>
    <name evidence="1" type="ORF">FM114_03185</name>
</gene>
<accession>A0A1R4ISC9</accession>
<protein>
    <submittedName>
        <fullName evidence="1">Uncharacterized protein</fullName>
    </submittedName>
</protein>
<dbReference type="AlphaFoldDB" id="A0A1R4ISC9"/>
<reference evidence="1 2" key="1">
    <citation type="submission" date="2017-02" db="EMBL/GenBank/DDBJ databases">
        <authorList>
            <person name="Peterson S.W."/>
        </authorList>
    </citation>
    <scope>NUCLEOTIDE SEQUENCE [LARGE SCALE GENOMIC DNA]</scope>
    <source>
        <strain evidence="1 2">LSP_Lj1</strain>
    </source>
</reference>
<keyword evidence="2" id="KW-1185">Reference proteome</keyword>
<name>A0A1R4ISC9_9ACTN</name>
<sequence>MTFECPMPKRFRLLSELPGEDEPTVQEDAVMVGVDTVQAVLRDAGAGLHLIGWDWE</sequence>
<evidence type="ECO:0000313" key="1">
    <source>
        <dbReference type="EMBL" id="SJN22183.1"/>
    </source>
</evidence>